<organism evidence="4 5">
    <name type="scientific">Ethanoligenens harbinense (strain DSM 18485 / JCM 12961 / CGMCC 1.5033 / YUAN-3)</name>
    <dbReference type="NCBI Taxonomy" id="663278"/>
    <lineage>
        <taxon>Bacteria</taxon>
        <taxon>Bacillati</taxon>
        <taxon>Bacillota</taxon>
        <taxon>Clostridia</taxon>
        <taxon>Eubacteriales</taxon>
        <taxon>Oscillospiraceae</taxon>
        <taxon>Ethanoligenens</taxon>
    </lineage>
</organism>
<evidence type="ECO:0000259" key="3">
    <source>
        <dbReference type="PROSITE" id="PS50943"/>
    </source>
</evidence>
<dbReference type="Pfam" id="PF01381">
    <property type="entry name" value="HTH_3"/>
    <property type="match status" value="1"/>
</dbReference>
<evidence type="ECO:0000313" key="4">
    <source>
        <dbReference type="EMBL" id="ADU26049.1"/>
    </source>
</evidence>
<dbReference type="SUPFAM" id="SSF47413">
    <property type="entry name" value="lambda repressor-like DNA-binding domains"/>
    <property type="match status" value="1"/>
</dbReference>
<evidence type="ECO:0000256" key="1">
    <source>
        <dbReference type="ARBA" id="ARBA00023125"/>
    </source>
</evidence>
<dbReference type="InterPro" id="IPR001387">
    <property type="entry name" value="Cro/C1-type_HTH"/>
</dbReference>
<evidence type="ECO:0000313" key="5">
    <source>
        <dbReference type="Proteomes" id="UP000001551"/>
    </source>
</evidence>
<dbReference type="EMBL" id="CP002400">
    <property type="protein sequence ID" value="ADU26049.1"/>
    <property type="molecule type" value="Genomic_DNA"/>
</dbReference>
<name>E6U8Y5_ETHHY</name>
<dbReference type="SMART" id="SM00530">
    <property type="entry name" value="HTH_XRE"/>
    <property type="match status" value="1"/>
</dbReference>
<dbReference type="CDD" id="cd00093">
    <property type="entry name" value="HTH_XRE"/>
    <property type="match status" value="1"/>
</dbReference>
<dbReference type="STRING" id="663278.Ethha_0464"/>
<reference evidence="4 5" key="1">
    <citation type="submission" date="2010-12" db="EMBL/GenBank/DDBJ databases">
        <title>Complete sequence of Ethanoligenens harbinense YUAN-3.</title>
        <authorList>
            <person name="Lucas S."/>
            <person name="Copeland A."/>
            <person name="Lapidus A."/>
            <person name="Cheng J.-F."/>
            <person name="Bruce D."/>
            <person name="Goodwin L."/>
            <person name="Pitluck S."/>
            <person name="Chertkov O."/>
            <person name="Misra M."/>
            <person name="Detter J.C."/>
            <person name="Han C."/>
            <person name="Tapia R."/>
            <person name="Land M."/>
            <person name="Hauser L."/>
            <person name="Jeffries C."/>
            <person name="Kyrpides N."/>
            <person name="Ivanova N."/>
            <person name="Mikhailova N."/>
            <person name="Wang A."/>
            <person name="Mouttaki H."/>
            <person name="He Z."/>
            <person name="Zhou J."/>
            <person name="Hemme C.L."/>
            <person name="Woyke T."/>
        </authorList>
    </citation>
    <scope>NUCLEOTIDE SEQUENCE [LARGE SCALE GENOMIC DNA]</scope>
    <source>
        <strain evidence="5">DSM 18485 / JCM 12961 / CGMCC 1.5033 / YUAN-3</strain>
    </source>
</reference>
<dbReference type="HOGENOM" id="CLU_1105819_0_0_9"/>
<dbReference type="Gene3D" id="1.10.260.40">
    <property type="entry name" value="lambda repressor-like DNA-binding domains"/>
    <property type="match status" value="1"/>
</dbReference>
<dbReference type="PANTHER" id="PTHR46558">
    <property type="entry name" value="TRACRIPTIONAL REGULATORY PROTEIN-RELATED-RELATED"/>
    <property type="match status" value="1"/>
</dbReference>
<dbReference type="eggNOG" id="COG1476">
    <property type="taxonomic scope" value="Bacteria"/>
</dbReference>
<dbReference type="PANTHER" id="PTHR46558:SF11">
    <property type="entry name" value="HTH-TYPE TRANSCRIPTIONAL REGULATOR XRE"/>
    <property type="match status" value="1"/>
</dbReference>
<feature type="region of interest" description="Disordered" evidence="2">
    <location>
        <begin position="220"/>
        <end position="251"/>
    </location>
</feature>
<accession>E6U8Y5</accession>
<dbReference type="AlphaFoldDB" id="E6U8Y5"/>
<feature type="compositionally biased region" description="Basic and acidic residues" evidence="2">
    <location>
        <begin position="241"/>
        <end position="251"/>
    </location>
</feature>
<dbReference type="RefSeq" id="WP_013484430.1">
    <property type="nucleotide sequence ID" value="NC_014828.1"/>
</dbReference>
<dbReference type="Proteomes" id="UP000001551">
    <property type="component" value="Chromosome"/>
</dbReference>
<evidence type="ECO:0000256" key="2">
    <source>
        <dbReference type="SAM" id="MobiDB-lite"/>
    </source>
</evidence>
<dbReference type="PROSITE" id="PS50943">
    <property type="entry name" value="HTH_CROC1"/>
    <property type="match status" value="1"/>
</dbReference>
<protein>
    <submittedName>
        <fullName evidence="4">Helix-turn-helix domain protein</fullName>
    </submittedName>
</protein>
<dbReference type="GO" id="GO:0003677">
    <property type="term" value="F:DNA binding"/>
    <property type="evidence" value="ECO:0007669"/>
    <property type="project" value="UniProtKB-KW"/>
</dbReference>
<feature type="compositionally biased region" description="Acidic residues" evidence="2">
    <location>
        <begin position="223"/>
        <end position="240"/>
    </location>
</feature>
<dbReference type="KEGG" id="eha:Ethha_0464"/>
<dbReference type="InterPro" id="IPR010982">
    <property type="entry name" value="Lambda_DNA-bd_dom_sf"/>
</dbReference>
<sequence length="251" mass="29073">MADERKNENRIFAKHLRELLDNAGHTQQDVADYVGVTRQAVAQWKDGKTIPDINNFRALARFFEVPYEYLIGDTESRVREHFDLADTLGLSDAAIHALQSYRREQLDEDSQPTCITQSEIISRILADKNFWRFLGDLQGSIQKHKQAHDREMRETADQSMPTGASQELVREARQTGYEILSNKELSDFYAYRAETTIRNIVMDMPEQWLMETLGIRKPAFYEGEPESPDDLLEDDLEEGDTDHGKYHETEK</sequence>
<feature type="domain" description="HTH cro/C1-type" evidence="3">
    <location>
        <begin position="16"/>
        <end position="70"/>
    </location>
</feature>
<gene>
    <name evidence="4" type="ordered locus">Ethha_0464</name>
</gene>
<keyword evidence="5" id="KW-1185">Reference proteome</keyword>
<proteinExistence type="predicted"/>
<keyword evidence="1" id="KW-0238">DNA-binding</keyword>